<organism evidence="6 7">
    <name type="scientific">Reticulomyxa filosa</name>
    <dbReference type="NCBI Taxonomy" id="46433"/>
    <lineage>
        <taxon>Eukaryota</taxon>
        <taxon>Sar</taxon>
        <taxon>Rhizaria</taxon>
        <taxon>Retaria</taxon>
        <taxon>Foraminifera</taxon>
        <taxon>Monothalamids</taxon>
        <taxon>Reticulomyxidae</taxon>
        <taxon>Reticulomyxa</taxon>
    </lineage>
</organism>
<evidence type="ECO:0000256" key="4">
    <source>
        <dbReference type="SAM" id="SignalP"/>
    </source>
</evidence>
<keyword evidence="4" id="KW-0732">Signal</keyword>
<feature type="non-terminal residue" evidence="6">
    <location>
        <position position="793"/>
    </location>
</feature>
<keyword evidence="3" id="KW-0812">Transmembrane</keyword>
<dbReference type="PROSITE" id="PS00914">
    <property type="entry name" value="SYNTAXIN"/>
    <property type="match status" value="1"/>
</dbReference>
<keyword evidence="7" id="KW-1185">Reference proteome</keyword>
<feature type="transmembrane region" description="Helical" evidence="3">
    <location>
        <begin position="282"/>
        <end position="300"/>
    </location>
</feature>
<proteinExistence type="inferred from homology"/>
<dbReference type="EMBL" id="ASPP01022270">
    <property type="protein sequence ID" value="ETO11611.1"/>
    <property type="molecule type" value="Genomic_DNA"/>
</dbReference>
<dbReference type="Proteomes" id="UP000023152">
    <property type="component" value="Unassembled WGS sequence"/>
</dbReference>
<dbReference type="SUPFAM" id="SSF58038">
    <property type="entry name" value="SNARE fusion complex"/>
    <property type="match status" value="1"/>
</dbReference>
<dbReference type="OrthoDB" id="421009at2759"/>
<dbReference type="PROSITE" id="PS50192">
    <property type="entry name" value="T_SNARE"/>
    <property type="match status" value="1"/>
</dbReference>
<dbReference type="GO" id="GO:0016020">
    <property type="term" value="C:membrane"/>
    <property type="evidence" value="ECO:0007669"/>
    <property type="project" value="InterPro"/>
</dbReference>
<keyword evidence="3" id="KW-1133">Transmembrane helix</keyword>
<feature type="transmembrane region" description="Helical" evidence="3">
    <location>
        <begin position="396"/>
        <end position="417"/>
    </location>
</feature>
<feature type="compositionally biased region" description="Basic residues" evidence="2">
    <location>
        <begin position="80"/>
        <end position="98"/>
    </location>
</feature>
<dbReference type="GO" id="GO:0006886">
    <property type="term" value="P:intracellular protein transport"/>
    <property type="evidence" value="ECO:0007669"/>
    <property type="project" value="InterPro"/>
</dbReference>
<feature type="region of interest" description="Disordered" evidence="2">
    <location>
        <begin position="78"/>
        <end position="142"/>
    </location>
</feature>
<gene>
    <name evidence="6" type="ORF">RFI_25764</name>
</gene>
<dbReference type="Pfam" id="PF05739">
    <property type="entry name" value="SNARE"/>
    <property type="match status" value="1"/>
</dbReference>
<feature type="compositionally biased region" description="Acidic residues" evidence="2">
    <location>
        <begin position="105"/>
        <end position="142"/>
    </location>
</feature>
<reference evidence="6 7" key="1">
    <citation type="journal article" date="2013" name="Curr. Biol.">
        <title>The Genome of the Foraminiferan Reticulomyxa filosa.</title>
        <authorList>
            <person name="Glockner G."/>
            <person name="Hulsmann N."/>
            <person name="Schleicher M."/>
            <person name="Noegel A.A."/>
            <person name="Eichinger L."/>
            <person name="Gallinger C."/>
            <person name="Pawlowski J."/>
            <person name="Sierra R."/>
            <person name="Euteneuer U."/>
            <person name="Pillet L."/>
            <person name="Moustafa A."/>
            <person name="Platzer M."/>
            <person name="Groth M."/>
            <person name="Szafranski K."/>
            <person name="Schliwa M."/>
        </authorList>
    </citation>
    <scope>NUCLEOTIDE SEQUENCE [LARGE SCALE GENOMIC DNA]</scope>
</reference>
<evidence type="ECO:0000313" key="7">
    <source>
        <dbReference type="Proteomes" id="UP000023152"/>
    </source>
</evidence>
<dbReference type="SMART" id="SM00397">
    <property type="entry name" value="t_SNARE"/>
    <property type="match status" value="1"/>
</dbReference>
<dbReference type="GO" id="GO:0005484">
    <property type="term" value="F:SNAP receptor activity"/>
    <property type="evidence" value="ECO:0007669"/>
    <property type="project" value="InterPro"/>
</dbReference>
<name>X6MD60_RETFI</name>
<feature type="chain" id="PRO_5004975660" evidence="4">
    <location>
        <begin position="19"/>
        <end position="793"/>
    </location>
</feature>
<dbReference type="InterPro" id="IPR000727">
    <property type="entry name" value="T_SNARE_dom"/>
</dbReference>
<comment type="caution">
    <text evidence="6">The sequence shown here is derived from an EMBL/GenBank/DDBJ whole genome shotgun (WGS) entry which is preliminary data.</text>
</comment>
<protein>
    <submittedName>
        <fullName evidence="6">Leiomodin-3</fullName>
    </submittedName>
</protein>
<evidence type="ECO:0000256" key="3">
    <source>
        <dbReference type="SAM" id="Phobius"/>
    </source>
</evidence>
<feature type="transmembrane region" description="Helical" evidence="3">
    <location>
        <begin position="343"/>
        <end position="366"/>
    </location>
</feature>
<dbReference type="Gene3D" id="1.20.5.110">
    <property type="match status" value="1"/>
</dbReference>
<dbReference type="AlphaFoldDB" id="X6MD60"/>
<evidence type="ECO:0000256" key="1">
    <source>
        <dbReference type="ARBA" id="ARBA00009063"/>
    </source>
</evidence>
<evidence type="ECO:0000259" key="5">
    <source>
        <dbReference type="PROSITE" id="PS50192"/>
    </source>
</evidence>
<evidence type="ECO:0000256" key="2">
    <source>
        <dbReference type="SAM" id="MobiDB-lite"/>
    </source>
</evidence>
<accession>X6MD60</accession>
<sequence length="793" mass="92558">MYIHIYFFFLFRFFLSNKQCVTKTKKIQKRSHTLSNAIRVKLHELNQLIFQHNDKVSEKVRQESNHLSQKIRTNLDRAKHAMQKAQKKAPKSFKKKKKMCLEGGGNDDDLNDDDLDDDLEDEEEDDEEEEGEEDDEEEDEIDMADAISNVKIENEEATMAIAKNKKNGEHKAVKTMMQTQVQKHGKTKGEPKIEFDPTYMQALSVHVDNFAGEQEQVMENIHYELRSLHQVFQDVEELVTTQAELVDRLESDIDHVHEHADKGNQEIIIFEKRTKRRRKQRLLMLFFLLIVTGLLIFIVWEMSKKYSHIFFFFFFDDLQRLEEKKKENGVFKILKRKIFKKTYFIIFIFFCLCLCQFKANFINFIYVSLKNFKLIIKGESSAYNFLTSLGSLSQAIFAQFILIFVIPSNMINISLIFNQKQITSFRFNSAGTVAKLTSVLEPYLQTIVGSMTPVRFMCDDKILPLASDRIRLADLVKKNVHQMNVFVWTSNYPNKQFHKEQREKNKANESKLTKVVLCVQHLTQQKKVSVSFRNARGSASVPGTLLFAKGKQLVENLCSLGKTKASRMFCVNPFFSFLGKRNVICLCFDMNQDSENVEPIWDCLERLLCIIQRSYNAYDWQNHLQELSCDFNQQIQHLIFSNTHVMVLCQYTSFVYGKIALALGYTEPLPIDYIELDICVFITPSQNKVLVKHAMKQAGISTDSYKHTTMHTVQIPSDKDSVLFTQCEKNKPISDFAKNDIPLFILSVDKNDEKDTFKFKRTTFWIIEKGRSQTEIEIYQAKWKNEQNEKISL</sequence>
<evidence type="ECO:0000313" key="6">
    <source>
        <dbReference type="EMBL" id="ETO11611.1"/>
    </source>
</evidence>
<keyword evidence="3" id="KW-0472">Membrane</keyword>
<comment type="similarity">
    <text evidence="1">Belongs to the syntaxin family.</text>
</comment>
<feature type="domain" description="T-SNARE coiled-coil homology" evidence="5">
    <location>
        <begin position="208"/>
        <end position="270"/>
    </location>
</feature>
<dbReference type="InterPro" id="IPR006012">
    <property type="entry name" value="Syntaxin/epimorphin_CS"/>
</dbReference>
<feature type="signal peptide" evidence="4">
    <location>
        <begin position="1"/>
        <end position="18"/>
    </location>
</feature>